<dbReference type="EMBL" id="KZ302100">
    <property type="protein sequence ID" value="PFH47649.1"/>
    <property type="molecule type" value="Genomic_DNA"/>
</dbReference>
<sequence>MLIGGDTRSYIIVAFVQAVFSGLYVATFLQCIRWLAFSNQGWAIRDRISWLLLTMTCCIFALSIANLAIFCYIPLAYIRSDLSRAGLLRAVLGLLESLTVVLADSVLIYRCWVVYTYSLLSIGFPLVLWIGYICLSIILNYFSTAIIYHPEMDDSPSVSSILRGSIIGIYICTIGVNVYTTTAIILRIWRVTNTDTSSSTRRGLSFTTRVTAESGLLYTVSSVMGMIAWLNSLDKQTPGSILAVAIFSSIVSMTLLKRHLTNKHWHFHGFEKNFSMIGIAFNFLLIRVAQQRASSDSTNASASTAGKYIQMTDMRVVQHEITEIASGAPKDRTNSMLPPTPGASETVLPVKAYNPVFLEARISGPR</sequence>
<keyword evidence="1" id="KW-0472">Membrane</keyword>
<evidence type="ECO:0000313" key="3">
    <source>
        <dbReference type="Proteomes" id="UP000242287"/>
    </source>
</evidence>
<evidence type="ECO:0000256" key="1">
    <source>
        <dbReference type="SAM" id="Phobius"/>
    </source>
</evidence>
<keyword evidence="3" id="KW-1185">Reference proteome</keyword>
<keyword evidence="1" id="KW-0812">Transmembrane</keyword>
<feature type="transmembrane region" description="Helical" evidence="1">
    <location>
        <begin position="48"/>
        <end position="75"/>
    </location>
</feature>
<accession>A0A2A9NAJ2</accession>
<reference evidence="2 3" key="1">
    <citation type="submission" date="2014-02" db="EMBL/GenBank/DDBJ databases">
        <title>Transposable element dynamics among asymbiotic and ectomycorrhizal Amanita fungi.</title>
        <authorList>
            <consortium name="DOE Joint Genome Institute"/>
            <person name="Hess J."/>
            <person name="Skrede I."/>
            <person name="Wolfe B."/>
            <person name="LaButti K."/>
            <person name="Ohm R.A."/>
            <person name="Grigoriev I.V."/>
            <person name="Pringle A."/>
        </authorList>
    </citation>
    <scope>NUCLEOTIDE SEQUENCE [LARGE SCALE GENOMIC DNA]</scope>
    <source>
        <strain evidence="2 3">SKay4041</strain>
    </source>
</reference>
<dbReference type="AlphaFoldDB" id="A0A2A9NAJ2"/>
<feature type="transmembrane region" description="Helical" evidence="1">
    <location>
        <begin position="167"/>
        <end position="189"/>
    </location>
</feature>
<proteinExistence type="predicted"/>
<feature type="transmembrane region" description="Helical" evidence="1">
    <location>
        <begin position="236"/>
        <end position="256"/>
    </location>
</feature>
<feature type="transmembrane region" description="Helical" evidence="1">
    <location>
        <begin position="210"/>
        <end position="230"/>
    </location>
</feature>
<protein>
    <submittedName>
        <fullName evidence="2">Uncharacterized protein</fullName>
    </submittedName>
</protein>
<dbReference type="Proteomes" id="UP000242287">
    <property type="component" value="Unassembled WGS sequence"/>
</dbReference>
<gene>
    <name evidence="2" type="ORF">AMATHDRAFT_6566</name>
</gene>
<dbReference type="OrthoDB" id="3357408at2759"/>
<keyword evidence="1" id="KW-1133">Transmembrane helix</keyword>
<organism evidence="2 3">
    <name type="scientific">Amanita thiersii Skay4041</name>
    <dbReference type="NCBI Taxonomy" id="703135"/>
    <lineage>
        <taxon>Eukaryota</taxon>
        <taxon>Fungi</taxon>
        <taxon>Dikarya</taxon>
        <taxon>Basidiomycota</taxon>
        <taxon>Agaricomycotina</taxon>
        <taxon>Agaricomycetes</taxon>
        <taxon>Agaricomycetidae</taxon>
        <taxon>Agaricales</taxon>
        <taxon>Pluteineae</taxon>
        <taxon>Amanitaceae</taxon>
        <taxon>Amanita</taxon>
    </lineage>
</organism>
<name>A0A2A9NAJ2_9AGAR</name>
<feature type="transmembrane region" description="Helical" evidence="1">
    <location>
        <begin position="12"/>
        <end position="36"/>
    </location>
</feature>
<feature type="transmembrane region" description="Helical" evidence="1">
    <location>
        <begin position="119"/>
        <end position="147"/>
    </location>
</feature>
<feature type="transmembrane region" description="Helical" evidence="1">
    <location>
        <begin position="87"/>
        <end position="107"/>
    </location>
</feature>
<evidence type="ECO:0000313" key="2">
    <source>
        <dbReference type="EMBL" id="PFH47649.1"/>
    </source>
</evidence>